<evidence type="ECO:0000313" key="2">
    <source>
        <dbReference type="EMBL" id="KIL37318.1"/>
    </source>
</evidence>
<proteinExistence type="predicted"/>
<evidence type="ECO:0000259" key="1">
    <source>
        <dbReference type="Pfam" id="PF13182"/>
    </source>
</evidence>
<protein>
    <recommendedName>
        <fullName evidence="1">DUF4007 domain-containing protein</fullName>
    </recommendedName>
</protein>
<dbReference type="Proteomes" id="UP000054526">
    <property type="component" value="Unassembled WGS sequence"/>
</dbReference>
<organism evidence="2 3">
    <name type="scientific">Cohnella kolymensis</name>
    <dbReference type="NCBI Taxonomy" id="1590652"/>
    <lineage>
        <taxon>Bacteria</taxon>
        <taxon>Bacillati</taxon>
        <taxon>Bacillota</taxon>
        <taxon>Bacilli</taxon>
        <taxon>Bacillales</taxon>
        <taxon>Paenibacillaceae</taxon>
        <taxon>Cohnella</taxon>
    </lineage>
</organism>
<sequence>MTKIGEIINTYDPYLDLPDSLSLLHYSLVNMDGSKERLIVWHGFFNIITRGAITKEEIVSETSVWAAKEGQLTSDKSLKRDVDCLCRLYLKDNSIKDPEDVTQSPLGKLGLLSTSSENSNIVMKNQLAYQTVGLTSLLYILLKYGEQHETDNVSVEEITLKADLWGKLF</sequence>
<dbReference type="Pfam" id="PF13182">
    <property type="entry name" value="DUF4007"/>
    <property type="match status" value="1"/>
</dbReference>
<reference evidence="2 3" key="1">
    <citation type="submission" date="2014-12" db="EMBL/GenBank/DDBJ databases">
        <title>Draft genome sequence of Cohnella kolymensis strain B-2846.</title>
        <authorList>
            <person name="Karlyshev A.V."/>
            <person name="Kudryashova E.B."/>
        </authorList>
    </citation>
    <scope>NUCLEOTIDE SEQUENCE [LARGE SCALE GENOMIC DNA]</scope>
    <source>
        <strain evidence="2 3">VKM B-2846</strain>
    </source>
</reference>
<name>A0ABR5A8H8_9BACL</name>
<dbReference type="EMBL" id="JXAL01000001">
    <property type="protein sequence ID" value="KIL37318.1"/>
    <property type="molecule type" value="Genomic_DNA"/>
</dbReference>
<evidence type="ECO:0000313" key="3">
    <source>
        <dbReference type="Proteomes" id="UP000054526"/>
    </source>
</evidence>
<comment type="caution">
    <text evidence="2">The sequence shown here is derived from an EMBL/GenBank/DDBJ whole genome shotgun (WGS) entry which is preliminary data.</text>
</comment>
<dbReference type="InterPro" id="IPR025248">
    <property type="entry name" value="DUF4007"/>
</dbReference>
<keyword evidence="3" id="KW-1185">Reference proteome</keyword>
<accession>A0ABR5A8H8</accession>
<gene>
    <name evidence="2" type="ORF">SD71_01085</name>
</gene>
<feature type="domain" description="DUF4007" evidence="1">
    <location>
        <begin position="2"/>
        <end position="169"/>
    </location>
</feature>